<dbReference type="RefSeq" id="WP_015723790.1">
    <property type="nucleotide sequence ID" value="NC_014972.1"/>
</dbReference>
<gene>
    <name evidence="2" type="ordered locus">Despr_1075</name>
</gene>
<proteinExistence type="predicted"/>
<evidence type="ECO:0000256" key="1">
    <source>
        <dbReference type="SAM" id="SignalP"/>
    </source>
</evidence>
<protein>
    <recommendedName>
        <fullName evidence="4">DUF3124 domain-containing protein</fullName>
    </recommendedName>
</protein>
<dbReference type="Pfam" id="PF11322">
    <property type="entry name" value="DUF3124"/>
    <property type="match status" value="1"/>
</dbReference>
<dbReference type="AlphaFoldDB" id="A0A7U4DNR8"/>
<organism evidence="2 3">
    <name type="scientific">Desulfobulbus propionicus (strain ATCC 33891 / DSM 2032 / VKM B-1956 / 1pr3)</name>
    <dbReference type="NCBI Taxonomy" id="577650"/>
    <lineage>
        <taxon>Bacteria</taxon>
        <taxon>Pseudomonadati</taxon>
        <taxon>Thermodesulfobacteriota</taxon>
        <taxon>Desulfobulbia</taxon>
        <taxon>Desulfobulbales</taxon>
        <taxon>Desulfobulbaceae</taxon>
        <taxon>Desulfobulbus</taxon>
    </lineage>
</organism>
<evidence type="ECO:0000313" key="3">
    <source>
        <dbReference type="Proteomes" id="UP000006365"/>
    </source>
</evidence>
<feature type="signal peptide" evidence="1">
    <location>
        <begin position="1"/>
        <end position="21"/>
    </location>
</feature>
<reference evidence="2 3" key="1">
    <citation type="journal article" date="2011" name="Stand. Genomic Sci.">
        <title>Complete genome sequence of Desulfobulbus propionicus type strain (1pr3).</title>
        <authorList>
            <person name="Pagani I."/>
            <person name="Lapidus A."/>
            <person name="Nolan M."/>
            <person name="Lucas S."/>
            <person name="Hammon N."/>
            <person name="Deshpande S."/>
            <person name="Cheng J.F."/>
            <person name="Chertkov O."/>
            <person name="Davenport K."/>
            <person name="Tapia R."/>
            <person name="Han C."/>
            <person name="Goodwin L."/>
            <person name="Pitluck S."/>
            <person name="Liolios K."/>
            <person name="Mavromatis K."/>
            <person name="Ivanova N."/>
            <person name="Mikhailova N."/>
            <person name="Pati A."/>
            <person name="Chen A."/>
            <person name="Palaniappan K."/>
            <person name="Land M."/>
            <person name="Hauser L."/>
            <person name="Chang Y.J."/>
            <person name="Jeffries C.D."/>
            <person name="Detter J.C."/>
            <person name="Brambilla E."/>
            <person name="Kannan K.P."/>
            <person name="Djao O.D."/>
            <person name="Rohde M."/>
            <person name="Pukall R."/>
            <person name="Spring S."/>
            <person name="Goker M."/>
            <person name="Sikorski J."/>
            <person name="Woyke T."/>
            <person name="Bristow J."/>
            <person name="Eisen J.A."/>
            <person name="Markowitz V."/>
            <person name="Hugenholtz P."/>
            <person name="Kyrpides N.C."/>
            <person name="Klenk H.P."/>
        </authorList>
    </citation>
    <scope>NUCLEOTIDE SEQUENCE [LARGE SCALE GENOMIC DNA]</scope>
    <source>
        <strain evidence="3">ATCC 33891 / DSM 2032 / 1pr3</strain>
    </source>
</reference>
<dbReference type="EMBL" id="CP002364">
    <property type="protein sequence ID" value="ADW17247.1"/>
    <property type="molecule type" value="Genomic_DNA"/>
</dbReference>
<dbReference type="InterPro" id="IPR021471">
    <property type="entry name" value="DUF3124"/>
</dbReference>
<evidence type="ECO:0000313" key="2">
    <source>
        <dbReference type="EMBL" id="ADW17247.1"/>
    </source>
</evidence>
<dbReference type="KEGG" id="dpr:Despr_1075"/>
<sequence>MKIERIVLLFCALFLCTRPVAGETLSKWLGQTVYVPIYSHIYAEDRYRDTPFLLTATLSVRNTDPDKPFTLKSVSYYDSKGVLLQQYLEQPMTIEPLGSTRFIVPESESKGGSGAKFLVEWEAKAAVVEPIIESVMIGTKMQQGISFISTGRVIKGVPAR</sequence>
<feature type="chain" id="PRO_5031192489" description="DUF3124 domain-containing protein" evidence="1">
    <location>
        <begin position="22"/>
        <end position="160"/>
    </location>
</feature>
<accession>A0A7U4DNR8</accession>
<keyword evidence="1" id="KW-0732">Signal</keyword>
<evidence type="ECO:0008006" key="4">
    <source>
        <dbReference type="Google" id="ProtNLM"/>
    </source>
</evidence>
<keyword evidence="3" id="KW-1185">Reference proteome</keyword>
<name>A0A7U4DNR8_DESPD</name>
<dbReference type="Proteomes" id="UP000006365">
    <property type="component" value="Chromosome"/>
</dbReference>